<keyword evidence="2" id="KW-1185">Reference proteome</keyword>
<evidence type="ECO:0000313" key="1">
    <source>
        <dbReference type="EMBL" id="GFG38898.1"/>
    </source>
</evidence>
<accession>A0A6L2Q7V9</accession>
<reference evidence="2" key="1">
    <citation type="submission" date="2020-01" db="EMBL/GenBank/DDBJ databases">
        <title>Draft genome sequence of the Termite Coptotermes fromosanus.</title>
        <authorList>
            <person name="Itakura S."/>
            <person name="Yosikawa Y."/>
            <person name="Umezawa K."/>
        </authorList>
    </citation>
    <scope>NUCLEOTIDE SEQUENCE [LARGE SCALE GENOMIC DNA]</scope>
</reference>
<dbReference type="AlphaFoldDB" id="A0A6L2Q7V9"/>
<organism evidence="1 2">
    <name type="scientific">Coptotermes formosanus</name>
    <name type="common">Formosan subterranean termite</name>
    <dbReference type="NCBI Taxonomy" id="36987"/>
    <lineage>
        <taxon>Eukaryota</taxon>
        <taxon>Metazoa</taxon>
        <taxon>Ecdysozoa</taxon>
        <taxon>Arthropoda</taxon>
        <taxon>Hexapoda</taxon>
        <taxon>Insecta</taxon>
        <taxon>Pterygota</taxon>
        <taxon>Neoptera</taxon>
        <taxon>Polyneoptera</taxon>
        <taxon>Dictyoptera</taxon>
        <taxon>Blattodea</taxon>
        <taxon>Blattoidea</taxon>
        <taxon>Termitoidae</taxon>
        <taxon>Rhinotermitidae</taxon>
        <taxon>Coptotermes</taxon>
    </lineage>
</organism>
<dbReference type="InParanoid" id="A0A6L2Q7V9"/>
<gene>
    <name evidence="1" type="ORF">Cfor_05873</name>
</gene>
<proteinExistence type="predicted"/>
<dbReference type="EMBL" id="BLKM01000834">
    <property type="protein sequence ID" value="GFG38898.1"/>
    <property type="molecule type" value="Genomic_DNA"/>
</dbReference>
<comment type="caution">
    <text evidence="1">The sequence shown here is derived from an EMBL/GenBank/DDBJ whole genome shotgun (WGS) entry which is preliminary data.</text>
</comment>
<dbReference type="Proteomes" id="UP000502823">
    <property type="component" value="Unassembled WGS sequence"/>
</dbReference>
<evidence type="ECO:0000313" key="2">
    <source>
        <dbReference type="Proteomes" id="UP000502823"/>
    </source>
</evidence>
<name>A0A6L2Q7V9_COPFO</name>
<sequence length="57" mass="6290">MAESVLVVCSGKLWNIHLLSSIWDGRYSGLELPQPEGSCRLNPNTAATELQTEWNSS</sequence>
<protein>
    <submittedName>
        <fullName evidence="1">Uncharacterized protein</fullName>
    </submittedName>
</protein>